<name>A0AAN9E3W1_CROPI</name>
<evidence type="ECO:0000256" key="4">
    <source>
        <dbReference type="ARBA" id="ARBA00032263"/>
    </source>
</evidence>
<dbReference type="Pfam" id="PF00134">
    <property type="entry name" value="Cyclin_N"/>
    <property type="match status" value="1"/>
</dbReference>
<dbReference type="InterPro" id="IPR036915">
    <property type="entry name" value="Cyclin-like_sf"/>
</dbReference>
<dbReference type="InterPro" id="IPR039361">
    <property type="entry name" value="Cyclin"/>
</dbReference>
<organism evidence="7 8">
    <name type="scientific">Crotalaria pallida</name>
    <name type="common">Smooth rattlebox</name>
    <name type="synonym">Crotalaria striata</name>
    <dbReference type="NCBI Taxonomy" id="3830"/>
    <lineage>
        <taxon>Eukaryota</taxon>
        <taxon>Viridiplantae</taxon>
        <taxon>Streptophyta</taxon>
        <taxon>Embryophyta</taxon>
        <taxon>Tracheophyta</taxon>
        <taxon>Spermatophyta</taxon>
        <taxon>Magnoliopsida</taxon>
        <taxon>eudicotyledons</taxon>
        <taxon>Gunneridae</taxon>
        <taxon>Pentapetalae</taxon>
        <taxon>rosids</taxon>
        <taxon>fabids</taxon>
        <taxon>Fabales</taxon>
        <taxon>Fabaceae</taxon>
        <taxon>Papilionoideae</taxon>
        <taxon>50 kb inversion clade</taxon>
        <taxon>genistoids sensu lato</taxon>
        <taxon>core genistoids</taxon>
        <taxon>Crotalarieae</taxon>
        <taxon>Crotalaria</taxon>
    </lineage>
</organism>
<feature type="domain" description="Cyclin N-terminal" evidence="6">
    <location>
        <begin position="16"/>
        <end position="138"/>
    </location>
</feature>
<dbReference type="AlphaFoldDB" id="A0AAN9E3W1"/>
<accession>A0AAN9E3W1</accession>
<protein>
    <recommendedName>
        <fullName evidence="4">B-like cyclin</fullName>
    </recommendedName>
</protein>
<evidence type="ECO:0000256" key="5">
    <source>
        <dbReference type="SAM" id="MobiDB-lite"/>
    </source>
</evidence>
<dbReference type="EMBL" id="JAYWIO010000008">
    <property type="protein sequence ID" value="KAK7244433.1"/>
    <property type="molecule type" value="Genomic_DNA"/>
</dbReference>
<dbReference type="GO" id="GO:0051301">
    <property type="term" value="P:cell division"/>
    <property type="evidence" value="ECO:0007669"/>
    <property type="project" value="UniProtKB-KW"/>
</dbReference>
<dbReference type="Gene3D" id="1.10.472.10">
    <property type="entry name" value="Cyclin-like"/>
    <property type="match status" value="2"/>
</dbReference>
<reference evidence="7 8" key="1">
    <citation type="submission" date="2024-01" db="EMBL/GenBank/DDBJ databases">
        <title>The genomes of 5 underutilized Papilionoideae crops provide insights into root nodulation and disease resistanc.</title>
        <authorList>
            <person name="Yuan L."/>
        </authorList>
    </citation>
    <scope>NUCLEOTIDE SEQUENCE [LARGE SCALE GENOMIC DNA]</scope>
    <source>
        <strain evidence="7">ZHUSHIDOU_FW_LH</strain>
        <tissue evidence="7">Leaf</tissue>
    </source>
</reference>
<sequence>MASEEPEFNPPDMETINEYLATESYYMPTKKFYSDSTNLKIRKLAVSVIAKYWTVDIDAFVPYLAMNYFDNYISILDPDEPYFYYDIEKVRLIAITCLVMATKMREFSHDSYVAHIFEDFKREVVAETAVLIDKKLEFFMKPVTPFSFLDFYYFPSFVNIGGFKRRCINEIIVQAQGENDFVKYNYKSSDIAFSSFLAATRIAYPSIDVGLFRSPAGVTRCDEKLYELCNEKGIKIERASSSSATVGIKIGGQPEEAAAAKTETESHQQRPGKAVAETASTEIEAAMTESYRKRQAKGKAVAETSTEIEPAVTESYRKRQAKGKAVARTEIEEEGSKVAEKKDEEECVSEKTAPKRLMDFKILWPTDDPFVEKEPIDESPMVGEEKQPPVS</sequence>
<evidence type="ECO:0000313" key="8">
    <source>
        <dbReference type="Proteomes" id="UP001372338"/>
    </source>
</evidence>
<comment type="subunit">
    <text evidence="1">Interacts with the CDC2 protein kinase to form a serine/threonine kinase holoenzyme complex also known as maturation promoting factor (MPF). The cyclin subunit imparts substrate specificity to the complex.</text>
</comment>
<evidence type="ECO:0000256" key="3">
    <source>
        <dbReference type="ARBA" id="ARBA00023306"/>
    </source>
</evidence>
<gene>
    <name evidence="7" type="ORF">RIF29_39255</name>
</gene>
<feature type="region of interest" description="Disordered" evidence="5">
    <location>
        <begin position="255"/>
        <end position="275"/>
    </location>
</feature>
<evidence type="ECO:0000313" key="7">
    <source>
        <dbReference type="EMBL" id="KAK7244433.1"/>
    </source>
</evidence>
<dbReference type="Proteomes" id="UP001372338">
    <property type="component" value="Unassembled WGS sequence"/>
</dbReference>
<keyword evidence="8" id="KW-1185">Reference proteome</keyword>
<dbReference type="PANTHER" id="PTHR10177">
    <property type="entry name" value="CYCLINS"/>
    <property type="match status" value="1"/>
</dbReference>
<proteinExistence type="predicted"/>
<comment type="caution">
    <text evidence="7">The sequence shown here is derived from an EMBL/GenBank/DDBJ whole genome shotgun (WGS) entry which is preliminary data.</text>
</comment>
<dbReference type="SUPFAM" id="SSF47954">
    <property type="entry name" value="Cyclin-like"/>
    <property type="match status" value="1"/>
</dbReference>
<evidence type="ECO:0000256" key="1">
    <source>
        <dbReference type="ARBA" id="ARBA00011177"/>
    </source>
</evidence>
<evidence type="ECO:0000259" key="6">
    <source>
        <dbReference type="Pfam" id="PF00134"/>
    </source>
</evidence>
<keyword evidence="3" id="KW-0131">Cell cycle</keyword>
<keyword evidence="2" id="KW-0132">Cell division</keyword>
<feature type="region of interest" description="Disordered" evidence="5">
    <location>
        <begin position="369"/>
        <end position="391"/>
    </location>
</feature>
<evidence type="ECO:0000256" key="2">
    <source>
        <dbReference type="ARBA" id="ARBA00022618"/>
    </source>
</evidence>
<dbReference type="InterPro" id="IPR006671">
    <property type="entry name" value="Cyclin_N"/>
</dbReference>